<reference evidence="2" key="1">
    <citation type="journal article" date="2020" name="Stud. Mycol.">
        <title>101 Dothideomycetes genomes: a test case for predicting lifestyles and emergence of pathogens.</title>
        <authorList>
            <person name="Haridas S."/>
            <person name="Albert R."/>
            <person name="Binder M."/>
            <person name="Bloem J."/>
            <person name="Labutti K."/>
            <person name="Salamov A."/>
            <person name="Andreopoulos B."/>
            <person name="Baker S."/>
            <person name="Barry K."/>
            <person name="Bills G."/>
            <person name="Bluhm B."/>
            <person name="Cannon C."/>
            <person name="Castanera R."/>
            <person name="Culley D."/>
            <person name="Daum C."/>
            <person name="Ezra D."/>
            <person name="Gonzalez J."/>
            <person name="Henrissat B."/>
            <person name="Kuo A."/>
            <person name="Liang C."/>
            <person name="Lipzen A."/>
            <person name="Lutzoni F."/>
            <person name="Magnuson J."/>
            <person name="Mondo S."/>
            <person name="Nolan M."/>
            <person name="Ohm R."/>
            <person name="Pangilinan J."/>
            <person name="Park H.-J."/>
            <person name="Ramirez L."/>
            <person name="Alfaro M."/>
            <person name="Sun H."/>
            <person name="Tritt A."/>
            <person name="Yoshinaga Y."/>
            <person name="Zwiers L.-H."/>
            <person name="Turgeon B."/>
            <person name="Goodwin S."/>
            <person name="Spatafora J."/>
            <person name="Crous P."/>
            <person name="Grigoriev I."/>
        </authorList>
    </citation>
    <scope>NUCLEOTIDE SEQUENCE</scope>
    <source>
        <strain evidence="2">ATCC 36951</strain>
    </source>
</reference>
<keyword evidence="3" id="KW-1185">Reference proteome</keyword>
<dbReference type="EMBL" id="ML993631">
    <property type="protein sequence ID" value="KAF2159938.1"/>
    <property type="molecule type" value="Genomic_DNA"/>
</dbReference>
<dbReference type="GeneID" id="54562798"/>
<feature type="region of interest" description="Disordered" evidence="1">
    <location>
        <begin position="19"/>
        <end position="41"/>
    </location>
</feature>
<dbReference type="RefSeq" id="XP_033660827.1">
    <property type="nucleotide sequence ID" value="XM_033809526.1"/>
</dbReference>
<accession>A0A6A6C0Z5</accession>
<dbReference type="AlphaFoldDB" id="A0A6A6C0Z5"/>
<evidence type="ECO:0000313" key="2">
    <source>
        <dbReference type="EMBL" id="KAF2159938.1"/>
    </source>
</evidence>
<evidence type="ECO:0000313" key="3">
    <source>
        <dbReference type="Proteomes" id="UP000799537"/>
    </source>
</evidence>
<feature type="compositionally biased region" description="Polar residues" evidence="1">
    <location>
        <begin position="23"/>
        <end position="41"/>
    </location>
</feature>
<gene>
    <name evidence="2" type="ORF">M409DRAFT_29548</name>
</gene>
<dbReference type="Proteomes" id="UP000799537">
    <property type="component" value="Unassembled WGS sequence"/>
</dbReference>
<name>A0A6A6C0Z5_ZASCE</name>
<protein>
    <submittedName>
        <fullName evidence="2">Uncharacterized protein</fullName>
    </submittedName>
</protein>
<sequence>MAPTSRKQTHCAAVDRPLGRVGVNSSDTQDTQLHPDSECSATEEPTTTIVHALAKFQAILNCKLDDFDTYNDFYLAFNKAVNEFEALPGSEKLHEQIKFLMFASNLGPWFRPWINFLSESRNLVGIGSKKGERVGFHQFDREIRNYGLNAARHKFWEKRIQWRSHGRLEIIDSTGWIPKWLPTDANAELRVYPSRAPFTPYIIRKGLFLDASEKFKDLIEGDRLSLAYQPRVVHVFVVWLRYETLLDPGRTLDAGTYLDVHLPPDFIYDALTDRDLADLFIFASFHDIRTLRNDVMTQLILQHYVYDDIVSCDIITRVQNALLQRKNHFVDFAITDLARLSWDDPDMLPDELGTLDRKLLADLVGHSAFFARAATTDGVAFSSAEKVCFFHDHLEGGLRKCRRKQRRLGLPCMFEDE</sequence>
<organism evidence="2 3">
    <name type="scientific">Zasmidium cellare ATCC 36951</name>
    <dbReference type="NCBI Taxonomy" id="1080233"/>
    <lineage>
        <taxon>Eukaryota</taxon>
        <taxon>Fungi</taxon>
        <taxon>Dikarya</taxon>
        <taxon>Ascomycota</taxon>
        <taxon>Pezizomycotina</taxon>
        <taxon>Dothideomycetes</taxon>
        <taxon>Dothideomycetidae</taxon>
        <taxon>Mycosphaerellales</taxon>
        <taxon>Mycosphaerellaceae</taxon>
        <taxon>Zasmidium</taxon>
    </lineage>
</organism>
<evidence type="ECO:0000256" key="1">
    <source>
        <dbReference type="SAM" id="MobiDB-lite"/>
    </source>
</evidence>
<proteinExistence type="predicted"/>